<organism evidence="2 3">
    <name type="scientific">Lachnellula hyalina</name>
    <dbReference type="NCBI Taxonomy" id="1316788"/>
    <lineage>
        <taxon>Eukaryota</taxon>
        <taxon>Fungi</taxon>
        <taxon>Dikarya</taxon>
        <taxon>Ascomycota</taxon>
        <taxon>Pezizomycotina</taxon>
        <taxon>Leotiomycetes</taxon>
        <taxon>Helotiales</taxon>
        <taxon>Lachnaceae</taxon>
        <taxon>Lachnellula</taxon>
    </lineage>
</organism>
<protein>
    <submittedName>
        <fullName evidence="2">Uncharacterized protein</fullName>
    </submittedName>
</protein>
<feature type="region of interest" description="Disordered" evidence="1">
    <location>
        <begin position="185"/>
        <end position="261"/>
    </location>
</feature>
<keyword evidence="3" id="KW-1185">Reference proteome</keyword>
<accession>A0A8H8R5S5</accession>
<gene>
    <name evidence="2" type="ORF">LHYA1_G002619</name>
</gene>
<dbReference type="AlphaFoldDB" id="A0A8H8R5S5"/>
<feature type="region of interest" description="Disordered" evidence="1">
    <location>
        <begin position="16"/>
        <end position="44"/>
    </location>
</feature>
<dbReference type="OrthoDB" id="3641178at2759"/>
<dbReference type="EMBL" id="QGMH01000037">
    <property type="protein sequence ID" value="TVY28050.1"/>
    <property type="molecule type" value="Genomic_DNA"/>
</dbReference>
<evidence type="ECO:0000313" key="2">
    <source>
        <dbReference type="EMBL" id="TVY28050.1"/>
    </source>
</evidence>
<evidence type="ECO:0000256" key="1">
    <source>
        <dbReference type="SAM" id="MobiDB-lite"/>
    </source>
</evidence>
<dbReference type="RefSeq" id="XP_031006838.1">
    <property type="nucleotide sequence ID" value="XM_031147594.1"/>
</dbReference>
<feature type="region of interest" description="Disordered" evidence="1">
    <location>
        <begin position="330"/>
        <end position="351"/>
    </location>
</feature>
<feature type="compositionally biased region" description="Polar residues" evidence="1">
    <location>
        <begin position="16"/>
        <end position="25"/>
    </location>
</feature>
<comment type="caution">
    <text evidence="2">The sequence shown here is derived from an EMBL/GenBank/DDBJ whole genome shotgun (WGS) entry which is preliminary data.</text>
</comment>
<sequence>MGRLIPLVLNQASETTSNRFLSNPHSGPPAFELPPVPARSKKRRPSPIADLTIVPYTSTEWRKAMAEVKELYDKRQYKQCSARCKELFDNVKDSYEIHPIYSIYVAFYAASSFELTARSLHNSTRTKLPLFQEALTFYEKAESYIQYAILTPDPYSSKHNSTSSSIRSSSSSIFSQLSLPPSSSTASSILDSPTSLASESDSVTQSLSSTIHHPQSRHTKKKVSFSELTPETISEPDDDDERSLLDSFPSPPSHACTSPIFSSSSQAMTTATIAEEKNQHLESKARERTKALTRYHTHLFTLSTQLKYHTTSIHSQMDILSLTRHARCSDSNLPDPSSFSSGVAEEKEKKADLQERIKRGRETGWVRKRFDGRRYRELCERAMGEVEGGIF</sequence>
<reference evidence="2 3" key="1">
    <citation type="submission" date="2018-05" db="EMBL/GenBank/DDBJ databases">
        <title>Genome sequencing and assembly of the regulated plant pathogen Lachnellula willkommii and related sister species for the development of diagnostic species identification markers.</title>
        <authorList>
            <person name="Giroux E."/>
            <person name="Bilodeau G."/>
        </authorList>
    </citation>
    <scope>NUCLEOTIDE SEQUENCE [LARGE SCALE GENOMIC DNA]</scope>
    <source>
        <strain evidence="2 3">CBS 185.66</strain>
    </source>
</reference>
<feature type="compositionally biased region" description="Polar residues" evidence="1">
    <location>
        <begin position="330"/>
        <end position="341"/>
    </location>
</feature>
<proteinExistence type="predicted"/>
<evidence type="ECO:0000313" key="3">
    <source>
        <dbReference type="Proteomes" id="UP000431533"/>
    </source>
</evidence>
<feature type="compositionally biased region" description="Low complexity" evidence="1">
    <location>
        <begin position="185"/>
        <end position="195"/>
    </location>
</feature>
<dbReference type="GeneID" id="41982817"/>
<feature type="compositionally biased region" description="Polar residues" evidence="1">
    <location>
        <begin position="196"/>
        <end position="213"/>
    </location>
</feature>
<feature type="compositionally biased region" description="Basic residues" evidence="1">
    <location>
        <begin position="214"/>
        <end position="223"/>
    </location>
</feature>
<name>A0A8H8R5S5_9HELO</name>
<dbReference type="Proteomes" id="UP000431533">
    <property type="component" value="Unassembled WGS sequence"/>
</dbReference>